<accession>A0A9W6BC09</accession>
<feature type="compositionally biased region" description="Pro residues" evidence="1">
    <location>
        <begin position="417"/>
        <end position="435"/>
    </location>
</feature>
<reference evidence="2 3" key="1">
    <citation type="journal article" date="2023" name="Commun. Biol.">
        <title>Reorganization of the ancestral sex-determining regions during the evolution of trioecy in Pleodorina starrii.</title>
        <authorList>
            <person name="Takahashi K."/>
            <person name="Suzuki S."/>
            <person name="Kawai-Toyooka H."/>
            <person name="Yamamoto K."/>
            <person name="Hamaji T."/>
            <person name="Ootsuki R."/>
            <person name="Yamaguchi H."/>
            <person name="Kawachi M."/>
            <person name="Higashiyama T."/>
            <person name="Nozaki H."/>
        </authorList>
    </citation>
    <scope>NUCLEOTIDE SEQUENCE [LARGE SCALE GENOMIC DNA]</scope>
    <source>
        <strain evidence="2 3">NIES-4479</strain>
    </source>
</reference>
<dbReference type="EMBL" id="BRXU01000002">
    <property type="protein sequence ID" value="GLC48892.1"/>
    <property type="molecule type" value="Genomic_DNA"/>
</dbReference>
<feature type="region of interest" description="Disordered" evidence="1">
    <location>
        <begin position="372"/>
        <end position="454"/>
    </location>
</feature>
<gene>
    <name evidence="2" type="primary">PLESTB000214</name>
    <name evidence="2" type="ORF">PLESTB_000159900</name>
</gene>
<name>A0A9W6BC09_9CHLO</name>
<evidence type="ECO:0000313" key="3">
    <source>
        <dbReference type="Proteomes" id="UP001165080"/>
    </source>
</evidence>
<evidence type="ECO:0000313" key="2">
    <source>
        <dbReference type="EMBL" id="GLC48892.1"/>
    </source>
</evidence>
<evidence type="ECO:0000256" key="1">
    <source>
        <dbReference type="SAM" id="MobiDB-lite"/>
    </source>
</evidence>
<comment type="caution">
    <text evidence="2">The sequence shown here is derived from an EMBL/GenBank/DDBJ whole genome shotgun (WGS) entry which is preliminary data.</text>
</comment>
<feature type="compositionally biased region" description="Pro residues" evidence="1">
    <location>
        <begin position="375"/>
        <end position="385"/>
    </location>
</feature>
<feature type="compositionally biased region" description="Low complexity" evidence="1">
    <location>
        <begin position="397"/>
        <end position="408"/>
    </location>
</feature>
<dbReference type="AlphaFoldDB" id="A0A9W6BC09"/>
<dbReference type="Proteomes" id="UP001165080">
    <property type="component" value="Unassembled WGS sequence"/>
</dbReference>
<organism evidence="2 3">
    <name type="scientific">Pleodorina starrii</name>
    <dbReference type="NCBI Taxonomy" id="330485"/>
    <lineage>
        <taxon>Eukaryota</taxon>
        <taxon>Viridiplantae</taxon>
        <taxon>Chlorophyta</taxon>
        <taxon>core chlorophytes</taxon>
        <taxon>Chlorophyceae</taxon>
        <taxon>CS clade</taxon>
        <taxon>Chlamydomonadales</taxon>
        <taxon>Volvocaceae</taxon>
        <taxon>Pleodorina</taxon>
    </lineage>
</organism>
<protein>
    <submittedName>
        <fullName evidence="2">Uncharacterized protein</fullName>
    </submittedName>
</protein>
<sequence length="518" mass="53573">MYGTHGPFGASSPRQGGDTDLTLCCDETLWLAAERPAAAAAAAAGGSAAAAAAAAAFRVPPQPPPPLPLWRPAPATEPCATAAAAARMPRLAPTVADAVGAPTAGLTEWEQEGADLAPVAANTGMRIVWEPLRPIPEPPPSASLPLRPVTATAAGTAATAATLLPLPSPPPPPPLLQAGRLGAAAVEPPFALDLSAPARPTANELLLQSLPPPRPPRPPPLQLSSTPRLTALGHQADVDAHLLLLHLARAAAGAGAPAAPARDDFVLQLAAAAAGLPGAQIAPQRQLPDRHFSLPIRTQPHQYLQCQHSSPQLRLPRPPPPLQLQLQLQQQQQLLQLQQWQQLLQLQQWQQQQLQLQQWQPLDLDCDQAADEAALPPPSLPPRPTAPVSQRLPSFPSAATSTSSAAATGDGARGGEMPPPLPLPPTAPPPQPLPPSQAMADAQQRTASPSGGLTAAAAPVPAFAATRPSHPNHCAQCGSMKTGGCWRKGWPLGPVGQTPEVFANLCNRWVGGSVGLWV</sequence>
<keyword evidence="3" id="KW-1185">Reference proteome</keyword>
<proteinExistence type="predicted"/>